<sequence>MAVTVTTDAPAAKPSRRRPGRRLRRGEVRGMPYLLILPGFVFYALFVLVPIVDTVRLSFLEWDGLSPQVFVGLDNYVQVLSDPNTWTSLRVSLVFVLFSCLLPVAAALLLVGVIARTKIRGLSFFRFVFFLPYTIALAVVAIAWRWLYAQDGSLNAIIRAVFGEEFVRPFLGDADLALPALGIVGLWATFGFVVVMLLSGTQHIQKELYEAARMDGAGPVREFFTVTLPGIRHELRVSLVMTLTLALRVFDLPLMATQGGPGYATTTPSLQMYRDVFINGQIGPGSAIAVLLTIVIFVGVALVNRLVRSE</sequence>
<evidence type="ECO:0000256" key="4">
    <source>
        <dbReference type="ARBA" id="ARBA00022692"/>
    </source>
</evidence>
<evidence type="ECO:0000259" key="9">
    <source>
        <dbReference type="PROSITE" id="PS50928"/>
    </source>
</evidence>
<feature type="transmembrane region" description="Helical" evidence="7">
    <location>
        <begin position="276"/>
        <end position="303"/>
    </location>
</feature>
<dbReference type="InterPro" id="IPR050809">
    <property type="entry name" value="UgpAE/MalFG_permease"/>
</dbReference>
<gene>
    <name evidence="10" type="ORF">C1J01_24055</name>
</gene>
<feature type="domain" description="ABC transmembrane type-1" evidence="9">
    <location>
        <begin position="89"/>
        <end position="303"/>
    </location>
</feature>
<evidence type="ECO:0000256" key="5">
    <source>
        <dbReference type="ARBA" id="ARBA00022989"/>
    </source>
</evidence>
<evidence type="ECO:0000256" key="7">
    <source>
        <dbReference type="RuleBase" id="RU363032"/>
    </source>
</evidence>
<evidence type="ECO:0000256" key="2">
    <source>
        <dbReference type="ARBA" id="ARBA00022448"/>
    </source>
</evidence>
<keyword evidence="6 7" id="KW-0472">Membrane</keyword>
<organism evidence="10 11">
    <name type="scientific">Nonomuraea aridisoli</name>
    <dbReference type="NCBI Taxonomy" id="2070368"/>
    <lineage>
        <taxon>Bacteria</taxon>
        <taxon>Bacillati</taxon>
        <taxon>Actinomycetota</taxon>
        <taxon>Actinomycetes</taxon>
        <taxon>Streptosporangiales</taxon>
        <taxon>Streptosporangiaceae</taxon>
        <taxon>Nonomuraea</taxon>
    </lineage>
</organism>
<evidence type="ECO:0000256" key="1">
    <source>
        <dbReference type="ARBA" id="ARBA00004651"/>
    </source>
</evidence>
<dbReference type="Proteomes" id="UP000249304">
    <property type="component" value="Unassembled WGS sequence"/>
</dbReference>
<dbReference type="SUPFAM" id="SSF161098">
    <property type="entry name" value="MetI-like"/>
    <property type="match status" value="1"/>
</dbReference>
<proteinExistence type="inferred from homology"/>
<feature type="region of interest" description="Disordered" evidence="8">
    <location>
        <begin position="1"/>
        <end position="20"/>
    </location>
</feature>
<feature type="transmembrane region" description="Helical" evidence="7">
    <location>
        <begin position="127"/>
        <end position="147"/>
    </location>
</feature>
<dbReference type="InterPro" id="IPR035906">
    <property type="entry name" value="MetI-like_sf"/>
</dbReference>
<accession>A0A2W2EST2</accession>
<keyword evidence="11" id="KW-1185">Reference proteome</keyword>
<evidence type="ECO:0000313" key="11">
    <source>
        <dbReference type="Proteomes" id="UP000249304"/>
    </source>
</evidence>
<feature type="transmembrane region" description="Helical" evidence="7">
    <location>
        <begin position="176"/>
        <end position="198"/>
    </location>
</feature>
<dbReference type="CDD" id="cd06261">
    <property type="entry name" value="TM_PBP2"/>
    <property type="match status" value="1"/>
</dbReference>
<dbReference type="InterPro" id="IPR000515">
    <property type="entry name" value="MetI-like"/>
</dbReference>
<reference evidence="10 11" key="1">
    <citation type="submission" date="2018-01" db="EMBL/GenBank/DDBJ databases">
        <title>Draft genome sequence of Nonomuraea sp. KC333.</title>
        <authorList>
            <person name="Sahin N."/>
            <person name="Saygin H."/>
            <person name="Ay H."/>
        </authorList>
    </citation>
    <scope>NUCLEOTIDE SEQUENCE [LARGE SCALE GENOMIC DNA]</scope>
    <source>
        <strain evidence="10 11">KC333</strain>
    </source>
</reference>
<dbReference type="Pfam" id="PF00528">
    <property type="entry name" value="BPD_transp_1"/>
    <property type="match status" value="1"/>
</dbReference>
<protein>
    <submittedName>
        <fullName evidence="10">Sugar ABC transporter permease</fullName>
    </submittedName>
</protein>
<dbReference type="GO" id="GO:0055085">
    <property type="term" value="P:transmembrane transport"/>
    <property type="evidence" value="ECO:0007669"/>
    <property type="project" value="InterPro"/>
</dbReference>
<feature type="transmembrane region" description="Helical" evidence="7">
    <location>
        <begin position="91"/>
        <end position="115"/>
    </location>
</feature>
<dbReference type="PANTHER" id="PTHR43227">
    <property type="entry name" value="BLL4140 PROTEIN"/>
    <property type="match status" value="1"/>
</dbReference>
<keyword evidence="4 7" id="KW-0812">Transmembrane</keyword>
<name>A0A2W2EST2_9ACTN</name>
<keyword evidence="3" id="KW-1003">Cell membrane</keyword>
<dbReference type="AlphaFoldDB" id="A0A2W2EST2"/>
<keyword evidence="2 7" id="KW-0813">Transport</keyword>
<comment type="subcellular location">
    <subcellularLocation>
        <location evidence="1 7">Cell membrane</location>
        <topology evidence="1 7">Multi-pass membrane protein</topology>
    </subcellularLocation>
</comment>
<evidence type="ECO:0000256" key="6">
    <source>
        <dbReference type="ARBA" id="ARBA00023136"/>
    </source>
</evidence>
<dbReference type="GO" id="GO:0005886">
    <property type="term" value="C:plasma membrane"/>
    <property type="evidence" value="ECO:0007669"/>
    <property type="project" value="UniProtKB-SubCell"/>
</dbReference>
<dbReference type="Gene3D" id="1.10.3720.10">
    <property type="entry name" value="MetI-like"/>
    <property type="match status" value="1"/>
</dbReference>
<dbReference type="EMBL" id="POUD01000105">
    <property type="protein sequence ID" value="PZG15448.1"/>
    <property type="molecule type" value="Genomic_DNA"/>
</dbReference>
<dbReference type="PROSITE" id="PS50928">
    <property type="entry name" value="ABC_TM1"/>
    <property type="match status" value="1"/>
</dbReference>
<comment type="similarity">
    <text evidence="7">Belongs to the binding-protein-dependent transport system permease family.</text>
</comment>
<dbReference type="PANTHER" id="PTHR43227:SF11">
    <property type="entry name" value="BLL4140 PROTEIN"/>
    <property type="match status" value="1"/>
</dbReference>
<evidence type="ECO:0000256" key="8">
    <source>
        <dbReference type="SAM" id="MobiDB-lite"/>
    </source>
</evidence>
<dbReference type="OrthoDB" id="3265694at2"/>
<evidence type="ECO:0000256" key="3">
    <source>
        <dbReference type="ARBA" id="ARBA00022475"/>
    </source>
</evidence>
<keyword evidence="5 7" id="KW-1133">Transmembrane helix</keyword>
<evidence type="ECO:0000313" key="10">
    <source>
        <dbReference type="EMBL" id="PZG15448.1"/>
    </source>
</evidence>
<comment type="caution">
    <text evidence="10">The sequence shown here is derived from an EMBL/GenBank/DDBJ whole genome shotgun (WGS) entry which is preliminary data.</text>
</comment>
<feature type="transmembrane region" description="Helical" evidence="7">
    <location>
        <begin position="31"/>
        <end position="52"/>
    </location>
</feature>